<protein>
    <submittedName>
        <fullName evidence="1">Uncharacterized protein</fullName>
    </submittedName>
</protein>
<sequence length="62" mass="6787">MPSTPPWLPNVVLDGSPADFRSPDGMCSLRLPVRVNIIQSYWAAASGLWVTPPNTARQHSRA</sequence>
<reference evidence="2" key="1">
    <citation type="submission" date="2021-01" db="EMBL/GenBank/DDBJ databases">
        <title>Caligus Genome Assembly.</title>
        <authorList>
            <person name="Gallardo-Escarate C."/>
        </authorList>
    </citation>
    <scope>NUCLEOTIDE SEQUENCE [LARGE SCALE GENOMIC DNA]</scope>
</reference>
<dbReference type="Proteomes" id="UP000595437">
    <property type="component" value="Chromosome 1"/>
</dbReference>
<accession>A0A7T8KHX9</accession>
<evidence type="ECO:0000313" key="1">
    <source>
        <dbReference type="EMBL" id="QQP56259.1"/>
    </source>
</evidence>
<dbReference type="EMBL" id="CP045890">
    <property type="protein sequence ID" value="QQP56259.1"/>
    <property type="molecule type" value="Genomic_DNA"/>
</dbReference>
<dbReference type="AlphaFoldDB" id="A0A7T8KHX9"/>
<evidence type="ECO:0000313" key="2">
    <source>
        <dbReference type="Proteomes" id="UP000595437"/>
    </source>
</evidence>
<proteinExistence type="predicted"/>
<organism evidence="1 2">
    <name type="scientific">Caligus rogercresseyi</name>
    <name type="common">Sea louse</name>
    <dbReference type="NCBI Taxonomy" id="217165"/>
    <lineage>
        <taxon>Eukaryota</taxon>
        <taxon>Metazoa</taxon>
        <taxon>Ecdysozoa</taxon>
        <taxon>Arthropoda</taxon>
        <taxon>Crustacea</taxon>
        <taxon>Multicrustacea</taxon>
        <taxon>Hexanauplia</taxon>
        <taxon>Copepoda</taxon>
        <taxon>Siphonostomatoida</taxon>
        <taxon>Caligidae</taxon>
        <taxon>Caligus</taxon>
    </lineage>
</organism>
<gene>
    <name evidence="1" type="ORF">FKW44_000859</name>
</gene>
<name>A0A7T8KHX9_CALRO</name>
<keyword evidence="2" id="KW-1185">Reference proteome</keyword>